<dbReference type="InterPro" id="IPR000873">
    <property type="entry name" value="AMP-dep_synth/lig_dom"/>
</dbReference>
<dbReference type="GO" id="GO:0044550">
    <property type="term" value="P:secondary metabolite biosynthetic process"/>
    <property type="evidence" value="ECO:0007669"/>
    <property type="project" value="TreeGrafter"/>
</dbReference>
<proteinExistence type="predicted"/>
<dbReference type="Pfam" id="PF00501">
    <property type="entry name" value="AMP-binding"/>
    <property type="match status" value="1"/>
</dbReference>
<evidence type="ECO:0000313" key="5">
    <source>
        <dbReference type="Proteomes" id="UP000693970"/>
    </source>
</evidence>
<dbReference type="InterPro" id="IPR002110">
    <property type="entry name" value="Ankyrin_rpt"/>
</dbReference>
<dbReference type="PROSITE" id="PS50088">
    <property type="entry name" value="ANK_REPEAT"/>
    <property type="match status" value="1"/>
</dbReference>
<accession>A0A9K3M661</accession>
<keyword evidence="1" id="KW-0040">ANK repeat</keyword>
<comment type="caution">
    <text evidence="4">The sequence shown here is derived from an EMBL/GenBank/DDBJ whole genome shotgun (WGS) entry which is preliminary data.</text>
</comment>
<dbReference type="OrthoDB" id="75981at2759"/>
<dbReference type="PROSITE" id="PS00455">
    <property type="entry name" value="AMP_BINDING"/>
    <property type="match status" value="1"/>
</dbReference>
<reference evidence="4" key="2">
    <citation type="submission" date="2021-04" db="EMBL/GenBank/DDBJ databases">
        <authorList>
            <person name="Podell S."/>
        </authorList>
    </citation>
    <scope>NUCLEOTIDE SEQUENCE</scope>
    <source>
        <strain evidence="4">Hildebrandi</strain>
    </source>
</reference>
<feature type="domain" description="AMP-dependent synthetase/ligase" evidence="3">
    <location>
        <begin position="219"/>
        <end position="571"/>
    </location>
</feature>
<protein>
    <submittedName>
        <fullName evidence="4">Non-ribosomal peptide synthetase family protein</fullName>
    </submittedName>
</protein>
<dbReference type="GO" id="GO:0005737">
    <property type="term" value="C:cytoplasm"/>
    <property type="evidence" value="ECO:0007669"/>
    <property type="project" value="TreeGrafter"/>
</dbReference>
<dbReference type="PROSITE" id="PS00012">
    <property type="entry name" value="PHOSPHOPANTETHEINE"/>
    <property type="match status" value="1"/>
</dbReference>
<dbReference type="PROSITE" id="PS50297">
    <property type="entry name" value="ANK_REP_REGION"/>
    <property type="match status" value="1"/>
</dbReference>
<dbReference type="PANTHER" id="PTHR45527">
    <property type="entry name" value="NONRIBOSOMAL PEPTIDE SYNTHETASE"/>
    <property type="match status" value="1"/>
</dbReference>
<dbReference type="SMART" id="SM00248">
    <property type="entry name" value="ANK"/>
    <property type="match status" value="5"/>
</dbReference>
<evidence type="ECO:0000259" key="3">
    <source>
        <dbReference type="Pfam" id="PF00501"/>
    </source>
</evidence>
<dbReference type="Pfam" id="PF00023">
    <property type="entry name" value="Ank"/>
    <property type="match status" value="1"/>
</dbReference>
<evidence type="ECO:0000313" key="4">
    <source>
        <dbReference type="EMBL" id="KAG7374694.1"/>
    </source>
</evidence>
<dbReference type="EMBL" id="JAGRRH010000001">
    <property type="protein sequence ID" value="KAG7374694.1"/>
    <property type="molecule type" value="Genomic_DNA"/>
</dbReference>
<organism evidence="4 5">
    <name type="scientific">Nitzschia inconspicua</name>
    <dbReference type="NCBI Taxonomy" id="303405"/>
    <lineage>
        <taxon>Eukaryota</taxon>
        <taxon>Sar</taxon>
        <taxon>Stramenopiles</taxon>
        <taxon>Ochrophyta</taxon>
        <taxon>Bacillariophyta</taxon>
        <taxon>Bacillariophyceae</taxon>
        <taxon>Bacillariophycidae</taxon>
        <taxon>Bacillariales</taxon>
        <taxon>Bacillariaceae</taxon>
        <taxon>Nitzschia</taxon>
    </lineage>
</organism>
<feature type="region of interest" description="Disordered" evidence="2">
    <location>
        <begin position="875"/>
        <end position="901"/>
    </location>
</feature>
<dbReference type="GO" id="GO:0043041">
    <property type="term" value="P:amino acid activation for nonribosomal peptide biosynthetic process"/>
    <property type="evidence" value="ECO:0007669"/>
    <property type="project" value="TreeGrafter"/>
</dbReference>
<reference evidence="4" key="1">
    <citation type="journal article" date="2021" name="Sci. Rep.">
        <title>Diploid genomic architecture of Nitzschia inconspicua, an elite biomass production diatom.</title>
        <authorList>
            <person name="Oliver A."/>
            <person name="Podell S."/>
            <person name="Pinowska A."/>
            <person name="Traller J.C."/>
            <person name="Smith S.R."/>
            <person name="McClure R."/>
            <person name="Beliaev A."/>
            <person name="Bohutskyi P."/>
            <person name="Hill E.A."/>
            <person name="Rabines A."/>
            <person name="Zheng H."/>
            <person name="Allen L.Z."/>
            <person name="Kuo A."/>
            <person name="Grigoriev I.V."/>
            <person name="Allen A.E."/>
            <person name="Hazlebeck D."/>
            <person name="Allen E.E."/>
        </authorList>
    </citation>
    <scope>NUCLEOTIDE SEQUENCE</scope>
    <source>
        <strain evidence="4">Hildebrandi</strain>
    </source>
</reference>
<evidence type="ECO:0000256" key="2">
    <source>
        <dbReference type="SAM" id="MobiDB-lite"/>
    </source>
</evidence>
<evidence type="ECO:0000256" key="1">
    <source>
        <dbReference type="PROSITE-ProRule" id="PRU00023"/>
    </source>
</evidence>
<dbReference type="Proteomes" id="UP000693970">
    <property type="component" value="Unassembled WGS sequence"/>
</dbReference>
<keyword evidence="5" id="KW-1185">Reference proteome</keyword>
<dbReference type="AlphaFoldDB" id="A0A9K3M661"/>
<dbReference type="InterPro" id="IPR006162">
    <property type="entry name" value="Ppantetheine_attach_site"/>
</dbReference>
<name>A0A9K3M661_9STRA</name>
<dbReference type="GO" id="GO:0031177">
    <property type="term" value="F:phosphopantetheine binding"/>
    <property type="evidence" value="ECO:0007669"/>
    <property type="project" value="TreeGrafter"/>
</dbReference>
<feature type="repeat" description="ANK" evidence="1">
    <location>
        <begin position="956"/>
        <end position="988"/>
    </location>
</feature>
<dbReference type="InterPro" id="IPR020845">
    <property type="entry name" value="AMP-binding_CS"/>
</dbReference>
<gene>
    <name evidence="4" type="ORF">IV203_013789</name>
</gene>
<dbReference type="PANTHER" id="PTHR45527:SF1">
    <property type="entry name" value="FATTY ACID SYNTHASE"/>
    <property type="match status" value="1"/>
</dbReference>
<sequence>MKAMNISPLVEASLWSFLSKSVNVYYPVPNKYCLDCRSKTFFNDGRGKNGSFALSSSNGCRTLMMTRFVDGISSYGLWDRPAVLWDDSLLESLTSSNGGCCYWTHEILELLKRESLEELPSTTASKGNNAQNEKLFGISYKTLFLLAAAMSHQIQQEYFQNDDRIQTLSQQDTENGVELRAVRIATAIPEGPLLPLAILVVHALNVDLGRRKRSNGTSQQYAVFIPIEPSEAKERNIHILQDARPALILAVPGMDMDRMKELEQRMDKESDILEDATDRNAVIDFVAIAKKAKQSLEMLETSRLDAVLDFLSTKEGQSMTLQDLVIFMSRQLFDSTSQLEYYSGPLPTQNRVSHVVYTSGTTGRPKGCVSSINSLRWYLAAKNKAHDISSRSTVLLASSLSFDPCLSDILATFHAGATLAIAPRSSLLSDLRNILKRLRVTHVLCTPTLWSLATVHDSNDSVRECFPYLERVALGGEPIPKRLVQMWARESPEQNDTKCRILATYGVTEACVYQTCGEVFSGASATNNGQCVGLPLEGTGIRICKEEIQDALVDVETIGKIGEVVIYGKQVDELTGYLNRLELKGKFVAEQYPQEKDIRYHYRSGDRGMIDPLDGSLKILGRIVGEEGMIKINGVRVELGEIESAVVDTIGEEKLSEPSIVLDCLAVLSRENDCQPSILAYCILSTNVCQELGLVDPRIRGTSFIINGNPLWTLLRWRCTNRLKAACVPSAFVAIPCLPLSPTGKRDRSKLPKLETCQVIPTDLQMTEPLKAYGASGEIVSKTIIEVLNLQPCQQQLLTKSASFAMMGGDSLSATLVARTLYAHHLQVENSRFLGGERGQLPEPFTVVNLINARSLGDYVDMLDKKGFYTTVNPTSQKKLENSPESSQACEPESSQASDTTCSEGDALYEALLQATTLGQTTIAIELLKIGADPDFGAHGGRIGKTSGRLQQRAIFKANPLHLACTKGDHRLVHSLLQSGANFKSPNTNGVFPIHLAAGTFLNQAADAKAESWRRLECVKMLLDAGCPLLMRDANKQSILHAAARAGHSAIIEFCIEEYYAQFEQGESRETFASIPPSHFINWYDHWYRTAVHWATLNGRVQALRVLLERGCNPSPTQPNPNKYTSMAKETPLEMCQRVHGGTDIGFEMDRLLLQAIENQNKWNNKANE</sequence>
<dbReference type="Pfam" id="PF12796">
    <property type="entry name" value="Ank_2"/>
    <property type="match status" value="1"/>
</dbReference>